<evidence type="ECO:0000256" key="7">
    <source>
        <dbReference type="RuleBase" id="RU003313"/>
    </source>
</evidence>
<dbReference type="PROSITE" id="PS51709">
    <property type="entry name" value="G_TRME"/>
    <property type="match status" value="1"/>
</dbReference>
<keyword evidence="6" id="KW-0460">Magnesium</keyword>
<protein>
    <recommendedName>
        <fullName evidence="6">tRNA modification GTPase MnmE</fullName>
        <ecNumber evidence="6">3.6.-.-</ecNumber>
    </recommendedName>
</protein>
<evidence type="ECO:0000313" key="9">
    <source>
        <dbReference type="EMBL" id="AWI55369.1"/>
    </source>
</evidence>
<proteinExistence type="inferred from homology"/>
<evidence type="ECO:0000313" key="10">
    <source>
        <dbReference type="Proteomes" id="UP000244892"/>
    </source>
</evidence>
<dbReference type="GO" id="GO:0005829">
    <property type="term" value="C:cytosol"/>
    <property type="evidence" value="ECO:0007669"/>
    <property type="project" value="TreeGrafter"/>
</dbReference>
<dbReference type="EMBL" id="CP029210">
    <property type="protein sequence ID" value="AWI55369.1"/>
    <property type="molecule type" value="Genomic_DNA"/>
</dbReference>
<keyword evidence="10" id="KW-1185">Reference proteome</keyword>
<dbReference type="GO" id="GO:0046872">
    <property type="term" value="F:metal ion binding"/>
    <property type="evidence" value="ECO:0007669"/>
    <property type="project" value="UniProtKB-KW"/>
</dbReference>
<dbReference type="Pfam" id="PF01926">
    <property type="entry name" value="MMR_HSR1"/>
    <property type="match status" value="1"/>
</dbReference>
<dbReference type="PANTHER" id="PTHR42714">
    <property type="entry name" value="TRNA MODIFICATION GTPASE GTPBP3"/>
    <property type="match status" value="1"/>
</dbReference>
<keyword evidence="6" id="KW-0963">Cytoplasm</keyword>
<feature type="binding site" evidence="6">
    <location>
        <begin position="385"/>
        <end position="387"/>
    </location>
    <ligand>
        <name>GTP</name>
        <dbReference type="ChEBI" id="CHEBI:37565"/>
    </ligand>
</feature>
<accession>A0A2U8FWD3</accession>
<dbReference type="GO" id="GO:0002098">
    <property type="term" value="P:tRNA wobble uridine modification"/>
    <property type="evidence" value="ECO:0007669"/>
    <property type="project" value="TreeGrafter"/>
</dbReference>
<feature type="binding site" evidence="6">
    <location>
        <begin position="286"/>
        <end position="289"/>
    </location>
    <ligand>
        <name>GTP</name>
        <dbReference type="ChEBI" id="CHEBI:37565"/>
    </ligand>
</feature>
<dbReference type="InterPro" id="IPR006073">
    <property type="entry name" value="GTP-bd"/>
</dbReference>
<dbReference type="KEGG" id="aon:DEH84_17360"/>
<dbReference type="InterPro" id="IPR027266">
    <property type="entry name" value="TrmE/GcvT-like"/>
</dbReference>
<keyword evidence="6" id="KW-0479">Metal-binding</keyword>
<feature type="binding site" evidence="6">
    <location>
        <position position="83"/>
    </location>
    <ligand>
        <name>(6S)-5-formyl-5,6,7,8-tetrahydrofolate</name>
        <dbReference type="ChEBI" id="CHEBI:57457"/>
    </ligand>
</feature>
<evidence type="ECO:0000256" key="6">
    <source>
        <dbReference type="HAMAP-Rule" id="MF_00379"/>
    </source>
</evidence>
<feature type="binding site" evidence="6">
    <location>
        <position position="261"/>
    </location>
    <ligand>
        <name>K(+)</name>
        <dbReference type="ChEBI" id="CHEBI:29103"/>
    </ligand>
</feature>
<feature type="binding site" evidence="6">
    <location>
        <position position="267"/>
    </location>
    <ligand>
        <name>Mg(2+)</name>
        <dbReference type="ChEBI" id="CHEBI:18420"/>
    </ligand>
</feature>
<dbReference type="RefSeq" id="WP_109038483.1">
    <property type="nucleotide sequence ID" value="NZ_CP029210.1"/>
</dbReference>
<dbReference type="CDD" id="cd14858">
    <property type="entry name" value="TrmE_N"/>
    <property type="match status" value="1"/>
</dbReference>
<dbReference type="InterPro" id="IPR027417">
    <property type="entry name" value="P-loop_NTPase"/>
</dbReference>
<feature type="binding site" evidence="6">
    <location>
        <position position="263"/>
    </location>
    <ligand>
        <name>K(+)</name>
        <dbReference type="ChEBI" id="CHEBI:29103"/>
    </ligand>
</feature>
<dbReference type="Pfam" id="PF12631">
    <property type="entry name" value="MnmE_helical"/>
    <property type="match status" value="1"/>
</dbReference>
<feature type="binding site" evidence="6">
    <location>
        <position position="246"/>
    </location>
    <ligand>
        <name>Mg(2+)</name>
        <dbReference type="ChEBI" id="CHEBI:18420"/>
    </ligand>
</feature>
<evidence type="ECO:0000256" key="2">
    <source>
        <dbReference type="ARBA" id="ARBA00022694"/>
    </source>
</evidence>
<dbReference type="PANTHER" id="PTHR42714:SF2">
    <property type="entry name" value="TRNA MODIFICATION GTPASE GTPBP3, MITOCHONDRIAL"/>
    <property type="match status" value="1"/>
</dbReference>
<organism evidence="9 10">
    <name type="scientific">Aquabacterium olei</name>
    <dbReference type="NCBI Taxonomy" id="1296669"/>
    <lineage>
        <taxon>Bacteria</taxon>
        <taxon>Pseudomonadati</taxon>
        <taxon>Pseudomonadota</taxon>
        <taxon>Betaproteobacteria</taxon>
        <taxon>Burkholderiales</taxon>
        <taxon>Aquabacterium</taxon>
    </lineage>
</organism>
<keyword evidence="6" id="KW-0378">Hydrolase</keyword>
<feature type="binding site" evidence="6">
    <location>
        <begin position="354"/>
        <end position="357"/>
    </location>
    <ligand>
        <name>GTP</name>
        <dbReference type="ChEBI" id="CHEBI:37565"/>
    </ligand>
</feature>
<comment type="cofactor">
    <cofactor evidence="6">
        <name>K(+)</name>
        <dbReference type="ChEBI" id="CHEBI:29103"/>
    </cofactor>
    <text evidence="6">Binds 1 potassium ion per subunit.</text>
</comment>
<evidence type="ECO:0000256" key="5">
    <source>
        <dbReference type="ARBA" id="ARBA00023134"/>
    </source>
</evidence>
<dbReference type="InterPro" id="IPR005225">
    <property type="entry name" value="Small_GTP-bd"/>
</dbReference>
<keyword evidence="3 6" id="KW-0547">Nucleotide-binding</keyword>
<comment type="subunit">
    <text evidence="6">Homodimer. Heterotetramer of two MnmE and two MnmG subunits.</text>
</comment>
<dbReference type="InterPro" id="IPR025867">
    <property type="entry name" value="MnmE_helical"/>
</dbReference>
<dbReference type="Gene3D" id="3.30.1360.120">
    <property type="entry name" value="Probable tRNA modification gtpase trme, domain 1"/>
    <property type="match status" value="1"/>
</dbReference>
<dbReference type="EC" id="3.6.-.-" evidence="6"/>
<reference evidence="9 10" key="1">
    <citation type="submission" date="2018-05" db="EMBL/GenBank/DDBJ databases">
        <title>complete genome sequence of Aquabacterium olei NBRC 110486.</title>
        <authorList>
            <person name="Tang B."/>
            <person name="Chang J."/>
            <person name="Zhang L."/>
            <person name="Yang H."/>
        </authorList>
    </citation>
    <scope>NUCLEOTIDE SEQUENCE [LARGE SCALE GENOMIC DNA]</scope>
    <source>
        <strain evidence="9 10">NBRC 110486</strain>
    </source>
</reference>
<comment type="subcellular location">
    <subcellularLocation>
        <location evidence="6">Cytoplasm</location>
    </subcellularLocation>
</comment>
<evidence type="ECO:0000256" key="3">
    <source>
        <dbReference type="ARBA" id="ARBA00022741"/>
    </source>
</evidence>
<dbReference type="InterPro" id="IPR018948">
    <property type="entry name" value="GTP-bd_TrmE_N"/>
</dbReference>
<dbReference type="AlphaFoldDB" id="A0A2U8FWD3"/>
<dbReference type="InterPro" id="IPR027368">
    <property type="entry name" value="MnmE_dom2"/>
</dbReference>
<feature type="binding site" evidence="6">
    <location>
        <position position="26"/>
    </location>
    <ligand>
        <name>(6S)-5-formyl-5,6,7,8-tetrahydrofolate</name>
        <dbReference type="ChEBI" id="CHEBI:57457"/>
    </ligand>
</feature>
<dbReference type="NCBIfam" id="TIGR00231">
    <property type="entry name" value="small_GTP"/>
    <property type="match status" value="1"/>
</dbReference>
<feature type="domain" description="TrmE-type G" evidence="8">
    <location>
        <begin position="232"/>
        <end position="404"/>
    </location>
</feature>
<feature type="binding site" evidence="6">
    <location>
        <begin position="242"/>
        <end position="247"/>
    </location>
    <ligand>
        <name>GTP</name>
        <dbReference type="ChEBI" id="CHEBI:37565"/>
    </ligand>
</feature>
<dbReference type="Pfam" id="PF10396">
    <property type="entry name" value="TrmE_N"/>
    <property type="match status" value="1"/>
</dbReference>
<dbReference type="OrthoDB" id="9805918at2"/>
<dbReference type="GO" id="GO:0005525">
    <property type="term" value="F:GTP binding"/>
    <property type="evidence" value="ECO:0007669"/>
    <property type="project" value="UniProtKB-UniRule"/>
</dbReference>
<dbReference type="GO" id="GO:0003924">
    <property type="term" value="F:GTPase activity"/>
    <property type="evidence" value="ECO:0007669"/>
    <property type="project" value="UniProtKB-UniRule"/>
</dbReference>
<dbReference type="SUPFAM" id="SSF52540">
    <property type="entry name" value="P-loop containing nucleoside triphosphate hydrolases"/>
    <property type="match status" value="1"/>
</dbReference>
<dbReference type="NCBIfam" id="NF003661">
    <property type="entry name" value="PRK05291.1-3"/>
    <property type="match status" value="1"/>
</dbReference>
<evidence type="ECO:0000256" key="1">
    <source>
        <dbReference type="ARBA" id="ARBA00011043"/>
    </source>
</evidence>
<dbReference type="InterPro" id="IPR031168">
    <property type="entry name" value="G_TrmE"/>
</dbReference>
<name>A0A2U8FWD3_9BURK</name>
<dbReference type="SUPFAM" id="SSF116878">
    <property type="entry name" value="TrmE connector domain"/>
    <property type="match status" value="1"/>
</dbReference>
<feature type="binding site" evidence="6">
    <location>
        <position position="482"/>
    </location>
    <ligand>
        <name>(6S)-5-formyl-5,6,7,8-tetrahydrofolate</name>
        <dbReference type="ChEBI" id="CHEBI:57457"/>
    </ligand>
</feature>
<feature type="binding site" evidence="6">
    <location>
        <position position="242"/>
    </location>
    <ligand>
        <name>K(+)</name>
        <dbReference type="ChEBI" id="CHEBI:29103"/>
    </ligand>
</feature>
<dbReference type="CDD" id="cd04164">
    <property type="entry name" value="trmE"/>
    <property type="match status" value="1"/>
</dbReference>
<dbReference type="Proteomes" id="UP000244892">
    <property type="component" value="Chromosome"/>
</dbReference>
<dbReference type="InterPro" id="IPR004520">
    <property type="entry name" value="GTPase_MnmE"/>
</dbReference>
<dbReference type="Gene3D" id="3.40.50.300">
    <property type="entry name" value="P-loop containing nucleotide triphosphate hydrolases"/>
    <property type="match status" value="1"/>
</dbReference>
<dbReference type="Gene3D" id="1.20.120.430">
    <property type="entry name" value="tRNA modification GTPase MnmE domain 2"/>
    <property type="match status" value="1"/>
</dbReference>
<keyword evidence="5 6" id="KW-0342">GTP-binding</keyword>
<evidence type="ECO:0000256" key="4">
    <source>
        <dbReference type="ARBA" id="ARBA00022958"/>
    </source>
</evidence>
<feature type="binding site" evidence="6">
    <location>
        <position position="136"/>
    </location>
    <ligand>
        <name>(6S)-5-formyl-5,6,7,8-tetrahydrofolate</name>
        <dbReference type="ChEBI" id="CHEBI:57457"/>
    </ligand>
</feature>
<dbReference type="GO" id="GO:0030488">
    <property type="term" value="P:tRNA methylation"/>
    <property type="evidence" value="ECO:0007669"/>
    <property type="project" value="TreeGrafter"/>
</dbReference>
<feature type="binding site" evidence="6">
    <location>
        <position position="266"/>
    </location>
    <ligand>
        <name>K(+)</name>
        <dbReference type="ChEBI" id="CHEBI:29103"/>
    </ligand>
</feature>
<gene>
    <name evidence="6" type="primary">mnmE</name>
    <name evidence="6" type="synonym">trmE</name>
    <name evidence="9" type="ORF">DEH84_17360</name>
</gene>
<keyword evidence="4 6" id="KW-0630">Potassium</keyword>
<comment type="similarity">
    <text evidence="1 6 7">Belongs to the TRAFAC class TrmE-Era-EngA-EngB-Septin-like GTPase superfamily. TrmE GTPase family.</text>
</comment>
<dbReference type="HAMAP" id="MF_00379">
    <property type="entry name" value="GTPase_MnmE"/>
    <property type="match status" value="1"/>
</dbReference>
<keyword evidence="2 6" id="KW-0819">tRNA processing</keyword>
<evidence type="ECO:0000259" key="8">
    <source>
        <dbReference type="PROSITE" id="PS51709"/>
    </source>
</evidence>
<dbReference type="NCBIfam" id="TIGR00450">
    <property type="entry name" value="mnmE_trmE_thdF"/>
    <property type="match status" value="1"/>
</dbReference>
<feature type="binding site" evidence="6">
    <location>
        <begin position="261"/>
        <end position="267"/>
    </location>
    <ligand>
        <name>GTP</name>
        <dbReference type="ChEBI" id="CHEBI:37565"/>
    </ligand>
</feature>
<sequence length="482" mass="50853">MVNTQGQVPIVAVATAAGRGAVGIVRVSGRGLDALAQALCGRALAPRVATYGPFRDARGDAIDHGLALYFPAPHSYTGEDVLELQGHGGPVVMQLLLARCLEAAEEPDAATGQPRLPGLRLAEPGEFTQRAFLNDKIDLAQAEAIADLIDASTEAAARSASRSLGGAFSREVNALRDRMVNLRMLVEATLDFPEEEIDFLEKADARGKLDGLLGALDAVLAQARQGALLREGMQVVLAGQPNAGKSSLLNALAGAELAIVTPIAGTTRDKVSETIQIHGVPLHVIDTAGLRAEHEAADEVERIGMARSWEAIAQADAVLFLHDLTRVDDAVYAAIDADIAGRLPDGVPVVHVFNKADACADDAALRMQTWLGTRQAEGEQAVALSARTGTGLDALRERLLTLAGWQAGGEDVFIARQRHVQALRVARAHLQQAQAHAALRDGALDLLAEELRLAHNALGAITGAFSADDLLGEIFTRFCIGK</sequence>
<comment type="function">
    <text evidence="6">Exhibits a very high intrinsic GTPase hydrolysis rate. Involved in the addition of a carboxymethylaminomethyl (cmnm) group at the wobble position (U34) of certain tRNAs, forming tRNA-cmnm(5)s(2)U34.</text>
</comment>